<dbReference type="AlphaFoldDB" id="A0A1G4E741"/>
<reference evidence="1 2" key="1">
    <citation type="submission" date="2016-07" db="EMBL/GenBank/DDBJ databases">
        <authorList>
            <consortium name="Pathogen Informatics"/>
        </authorList>
    </citation>
    <scope>NUCLEOTIDE SEQUENCE [LARGE SCALE GENOMIC DNA]</scope>
</reference>
<proteinExistence type="predicted"/>
<protein>
    <submittedName>
        <fullName evidence="1">Vir protein, putative</fullName>
    </submittedName>
</protein>
<dbReference type="VEuPathDB" id="PlasmoDB:PVPAM_000017000"/>
<dbReference type="VEuPathDB" id="PlasmoDB:PVP01_0009750"/>
<dbReference type="EMBL" id="FLYH01000200">
    <property type="protein sequence ID" value="SCA60098.1"/>
    <property type="molecule type" value="Genomic_DNA"/>
</dbReference>
<sequence>MKRLEFNKSFGQFLKLASIELPSKNFYNYLKSSNEGLNQHYEECKSLYSLPNTDSKIIKICEKLVKYLKTNYEEENKGDLKDHHCNLLSHWIYEQLDKKINDSFHSIIPIYGRFKFILSDVLKDPNAPQAIECLNDVHLLTFNNWKESKDLYDYCVDYDKIIKYTHQ</sequence>
<evidence type="ECO:0000313" key="2">
    <source>
        <dbReference type="Proteomes" id="UP000196402"/>
    </source>
</evidence>
<gene>
    <name evidence="1" type="ORF">PVT01_000073300</name>
</gene>
<evidence type="ECO:0000313" key="1">
    <source>
        <dbReference type="EMBL" id="SCA60098.1"/>
    </source>
</evidence>
<dbReference type="Pfam" id="PF05795">
    <property type="entry name" value="Plasmodium_Vir"/>
    <property type="match status" value="1"/>
</dbReference>
<accession>A0A1G4E741</accession>
<dbReference type="VEuPathDB" id="PlasmoDB:PVW1_140085300"/>
<name>A0A1G4E741_PLAVI</name>
<dbReference type="Proteomes" id="UP000196402">
    <property type="component" value="Unassembled WGS sequence"/>
</dbReference>
<dbReference type="InterPro" id="IPR008780">
    <property type="entry name" value="Plasmodium_Vir"/>
</dbReference>
<organism evidence="1 2">
    <name type="scientific">Plasmodium vivax</name>
    <name type="common">malaria parasite P. vivax</name>
    <dbReference type="NCBI Taxonomy" id="5855"/>
    <lineage>
        <taxon>Eukaryota</taxon>
        <taxon>Sar</taxon>
        <taxon>Alveolata</taxon>
        <taxon>Apicomplexa</taxon>
        <taxon>Aconoidasida</taxon>
        <taxon>Haemosporida</taxon>
        <taxon>Plasmodiidae</taxon>
        <taxon>Plasmodium</taxon>
        <taxon>Plasmodium (Plasmodium)</taxon>
    </lineage>
</organism>